<keyword evidence="1" id="KW-0479">Metal-binding</keyword>
<dbReference type="SUPFAM" id="SSF75712">
    <property type="entry name" value="Rad50 coiled-coil Zn hook"/>
    <property type="match status" value="1"/>
</dbReference>
<protein>
    <recommendedName>
        <fullName evidence="10">Zinc-hook domain-containing protein</fullName>
    </recommendedName>
</protein>
<feature type="coiled-coil region" evidence="9">
    <location>
        <begin position="206"/>
        <end position="278"/>
    </location>
</feature>
<name>A0A0F9EEF2_9ZZZZ</name>
<dbReference type="InterPro" id="IPR027417">
    <property type="entry name" value="P-loop_NTPase"/>
</dbReference>
<gene>
    <name evidence="11" type="ORF">LCGC14_2084610</name>
</gene>
<evidence type="ECO:0000256" key="3">
    <source>
        <dbReference type="ARBA" id="ARBA00022763"/>
    </source>
</evidence>
<dbReference type="EMBL" id="LAZR01025265">
    <property type="protein sequence ID" value="KKL72468.1"/>
    <property type="molecule type" value="Genomic_DNA"/>
</dbReference>
<evidence type="ECO:0000256" key="4">
    <source>
        <dbReference type="ARBA" id="ARBA00022801"/>
    </source>
</evidence>
<dbReference type="GO" id="GO:0016887">
    <property type="term" value="F:ATP hydrolysis activity"/>
    <property type="evidence" value="ECO:0007669"/>
    <property type="project" value="InterPro"/>
</dbReference>
<feature type="coiled-coil region" evidence="9">
    <location>
        <begin position="307"/>
        <end position="503"/>
    </location>
</feature>
<dbReference type="SUPFAM" id="SSF52540">
    <property type="entry name" value="P-loop containing nucleoside triphosphate hydrolases"/>
    <property type="match status" value="1"/>
</dbReference>
<keyword evidence="2" id="KW-0547">Nucleotide-binding</keyword>
<evidence type="ECO:0000256" key="7">
    <source>
        <dbReference type="ARBA" id="ARBA00023054"/>
    </source>
</evidence>
<dbReference type="PANTHER" id="PTHR32114">
    <property type="entry name" value="ABC TRANSPORTER ABCH.3"/>
    <property type="match status" value="1"/>
</dbReference>
<evidence type="ECO:0000256" key="6">
    <source>
        <dbReference type="ARBA" id="ARBA00022840"/>
    </source>
</evidence>
<keyword evidence="3" id="KW-0227">DNA damage</keyword>
<dbReference type="Gene3D" id="1.10.287.510">
    <property type="entry name" value="Helix hairpin bin"/>
    <property type="match status" value="1"/>
</dbReference>
<accession>A0A0F9EEF2</accession>
<evidence type="ECO:0000256" key="2">
    <source>
        <dbReference type="ARBA" id="ARBA00022741"/>
    </source>
</evidence>
<dbReference type="PROSITE" id="PS51131">
    <property type="entry name" value="ZN_HOOK"/>
    <property type="match status" value="1"/>
</dbReference>
<dbReference type="PANTHER" id="PTHR32114:SF2">
    <property type="entry name" value="ABC TRANSPORTER ABCH.3"/>
    <property type="match status" value="1"/>
</dbReference>
<dbReference type="GO" id="GO:0046872">
    <property type="term" value="F:metal ion binding"/>
    <property type="evidence" value="ECO:0007669"/>
    <property type="project" value="UniProtKB-KW"/>
</dbReference>
<evidence type="ECO:0000256" key="5">
    <source>
        <dbReference type="ARBA" id="ARBA00022833"/>
    </source>
</evidence>
<keyword evidence="6" id="KW-0067">ATP-binding</keyword>
<dbReference type="AlphaFoldDB" id="A0A0F9EEF2"/>
<evidence type="ECO:0000259" key="10">
    <source>
        <dbReference type="PROSITE" id="PS51131"/>
    </source>
</evidence>
<dbReference type="InterPro" id="IPR038729">
    <property type="entry name" value="Rad50/SbcC_AAA"/>
</dbReference>
<feature type="domain" description="Zinc-hook" evidence="10">
    <location>
        <begin position="286"/>
        <end position="386"/>
    </location>
</feature>
<organism evidence="11">
    <name type="scientific">marine sediment metagenome</name>
    <dbReference type="NCBI Taxonomy" id="412755"/>
    <lineage>
        <taxon>unclassified sequences</taxon>
        <taxon>metagenomes</taxon>
        <taxon>ecological metagenomes</taxon>
    </lineage>
</organism>
<keyword evidence="4" id="KW-0378">Hydrolase</keyword>
<keyword evidence="8" id="KW-0234">DNA repair</keyword>
<feature type="non-terminal residue" evidence="11">
    <location>
        <position position="1"/>
    </location>
</feature>
<dbReference type="InterPro" id="IPR013134">
    <property type="entry name" value="Zn_hook_RAD50"/>
</dbReference>
<dbReference type="GO" id="GO:0006302">
    <property type="term" value="P:double-strand break repair"/>
    <property type="evidence" value="ECO:0007669"/>
    <property type="project" value="InterPro"/>
</dbReference>
<keyword evidence="7 9" id="KW-0175">Coiled coil</keyword>
<comment type="caution">
    <text evidence="11">The sequence shown here is derived from an EMBL/GenBank/DDBJ whole genome shotgun (WGS) entry which is preliminary data.</text>
</comment>
<sequence>TFPQTTMLFYGDIGSGKSSVLKAIEFALFGTLKSADLSGDSILRRGENKASVELTFLLDGDRYVIKRGLSKNKKGNVSQTKGSLSINDSEMSYAATDLRRKILETLNYSVTRYERAQKIDLFRYTVYTPQESVKEILEADPEKRFEILKDVFGIEKYEIALRNIKIIRDFLRDDIKETEVRINQFEGIEDEIPEKVNELRVQVSKISSMEKESELKQNELNLIQKDLDEIKSKKEDVSKKLIELGNKEKIFKEYEELKKQYAKDLKTAQNNIKINEEEAKKIVLVDISITLTEDQIREQISEVRKGISEKEKNKAVIEQKIKDREELLEKGKCSLCGQEIHEEKRFKEELKDAIDKVDGLSKEIDILSKNIEQLEIDLKKLQEYTSNKGKIGLYEKLVEASKRQEEDNQKKLDEIINKIVQLQKEINETLKIFKITNITELERLESDIKENLNSLEDEIEKLKSQKNAIEVDLSAERKTQEYLKKEVDDLKAWLEEKRKLKEKLEYSTEIRNWVIEKFPTLLRDIERQILISSARDFNTFFKEWFGILVEDGNIEVEIRPDDFQPIINVNGYDSPFRDLSGGEKSAISLAYRLGLTKIINERYQDVKTKDLLILDEPTDGFSQQQVNRMQEIFETLNTAQMIIISHERTLDSFITDIFTFKKSNHQTKVVREITE</sequence>
<evidence type="ECO:0000256" key="9">
    <source>
        <dbReference type="SAM" id="Coils"/>
    </source>
</evidence>
<keyword evidence="5" id="KW-0862">Zinc</keyword>
<proteinExistence type="predicted"/>
<evidence type="ECO:0000256" key="1">
    <source>
        <dbReference type="ARBA" id="ARBA00022723"/>
    </source>
</evidence>
<dbReference type="GO" id="GO:0005524">
    <property type="term" value="F:ATP binding"/>
    <property type="evidence" value="ECO:0007669"/>
    <property type="project" value="UniProtKB-KW"/>
</dbReference>
<reference evidence="11" key="1">
    <citation type="journal article" date="2015" name="Nature">
        <title>Complex archaea that bridge the gap between prokaryotes and eukaryotes.</title>
        <authorList>
            <person name="Spang A."/>
            <person name="Saw J.H."/>
            <person name="Jorgensen S.L."/>
            <person name="Zaremba-Niedzwiedzka K."/>
            <person name="Martijn J."/>
            <person name="Lind A.E."/>
            <person name="van Eijk R."/>
            <person name="Schleper C."/>
            <person name="Guy L."/>
            <person name="Ettema T.J."/>
        </authorList>
    </citation>
    <scope>NUCLEOTIDE SEQUENCE</scope>
</reference>
<dbReference type="Gene3D" id="3.40.50.300">
    <property type="entry name" value="P-loop containing nucleotide triphosphate hydrolases"/>
    <property type="match status" value="2"/>
</dbReference>
<evidence type="ECO:0000256" key="8">
    <source>
        <dbReference type="ARBA" id="ARBA00023204"/>
    </source>
</evidence>
<dbReference type="Pfam" id="PF13476">
    <property type="entry name" value="AAA_23"/>
    <property type="match status" value="1"/>
</dbReference>
<evidence type="ECO:0000313" key="11">
    <source>
        <dbReference type="EMBL" id="KKL72468.1"/>
    </source>
</evidence>